<name>A0AA87ZZ05_FICCA</name>
<feature type="region of interest" description="Disordered" evidence="3">
    <location>
        <begin position="16"/>
        <end position="44"/>
    </location>
</feature>
<dbReference type="AlphaFoldDB" id="A0AA87ZZ05"/>
<feature type="compositionally biased region" description="Polar residues" evidence="3">
    <location>
        <begin position="83"/>
        <end position="99"/>
    </location>
</feature>
<dbReference type="Proteomes" id="UP001187192">
    <property type="component" value="Unassembled WGS sequence"/>
</dbReference>
<keyword evidence="6" id="KW-1185">Reference proteome</keyword>
<protein>
    <recommendedName>
        <fullName evidence="2">Protein TIFY</fullName>
    </recommendedName>
    <alternativeName>
        <fullName evidence="2">Jasmonate ZIM domain-containing protein</fullName>
    </alternativeName>
</protein>
<dbReference type="GO" id="GO:0005634">
    <property type="term" value="C:nucleus"/>
    <property type="evidence" value="ECO:0007669"/>
    <property type="project" value="UniProtKB-SubCell"/>
</dbReference>
<comment type="similarity">
    <text evidence="1 2">Belongs to the TIFY/JAZ family.</text>
</comment>
<evidence type="ECO:0000256" key="1">
    <source>
        <dbReference type="ARBA" id="ARBA00008614"/>
    </source>
</evidence>
<comment type="caution">
    <text evidence="5">The sequence shown here is derived from an EMBL/GenBank/DDBJ whole genome shotgun (WGS) entry which is preliminary data.</text>
</comment>
<keyword evidence="2" id="KW-1184">Jasmonic acid signaling pathway</keyword>
<dbReference type="SMART" id="SM00979">
    <property type="entry name" value="TIFY"/>
    <property type="match status" value="1"/>
</dbReference>
<dbReference type="PANTHER" id="PTHR33077:SF17">
    <property type="entry name" value="PROTEIN TIFY 5B"/>
    <property type="match status" value="1"/>
</dbReference>
<dbReference type="Pfam" id="PF09425">
    <property type="entry name" value="Jas_motif"/>
    <property type="match status" value="1"/>
</dbReference>
<comment type="function">
    <text evidence="2">Repressor of jasmonate responses.</text>
</comment>
<reference evidence="5" key="1">
    <citation type="submission" date="2023-07" db="EMBL/GenBank/DDBJ databases">
        <title>draft genome sequence of fig (Ficus carica).</title>
        <authorList>
            <person name="Takahashi T."/>
            <person name="Nishimura K."/>
        </authorList>
    </citation>
    <scope>NUCLEOTIDE SEQUENCE</scope>
</reference>
<evidence type="ECO:0000313" key="6">
    <source>
        <dbReference type="Proteomes" id="UP001187192"/>
    </source>
</evidence>
<feature type="compositionally biased region" description="Basic and acidic residues" evidence="3">
    <location>
        <begin position="23"/>
        <end position="43"/>
    </location>
</feature>
<evidence type="ECO:0000256" key="3">
    <source>
        <dbReference type="SAM" id="MobiDB-lite"/>
    </source>
</evidence>
<feature type="region of interest" description="Disordered" evidence="3">
    <location>
        <begin position="75"/>
        <end position="129"/>
    </location>
</feature>
<dbReference type="EMBL" id="BTGU01000016">
    <property type="protein sequence ID" value="GMN43232.1"/>
    <property type="molecule type" value="Genomic_DNA"/>
</dbReference>
<gene>
    <name evidence="5" type="ORF">TIFTF001_012442</name>
</gene>
<dbReference type="PANTHER" id="PTHR33077">
    <property type="entry name" value="PROTEIN TIFY 4A-RELATED-RELATED"/>
    <property type="match status" value="1"/>
</dbReference>
<keyword evidence="2" id="KW-0539">Nucleus</keyword>
<feature type="domain" description="Tify" evidence="4">
    <location>
        <begin position="39"/>
        <end position="73"/>
    </location>
</feature>
<dbReference type="GO" id="GO:0031347">
    <property type="term" value="P:regulation of defense response"/>
    <property type="evidence" value="ECO:0007669"/>
    <property type="project" value="UniProtKB-UniRule"/>
</dbReference>
<dbReference type="InterPro" id="IPR040390">
    <property type="entry name" value="TIFY/JAZ"/>
</dbReference>
<evidence type="ECO:0000256" key="2">
    <source>
        <dbReference type="RuleBase" id="RU369065"/>
    </source>
</evidence>
<comment type="subcellular location">
    <subcellularLocation>
        <location evidence="2">Nucleus</location>
    </subcellularLocation>
</comment>
<accession>A0AA87ZZ05</accession>
<dbReference type="InterPro" id="IPR010399">
    <property type="entry name" value="Tify_dom"/>
</dbReference>
<evidence type="ECO:0000313" key="5">
    <source>
        <dbReference type="EMBL" id="GMN43232.1"/>
    </source>
</evidence>
<comment type="domain">
    <text evidence="2">The jas domain is required for interaction with COI1.</text>
</comment>
<dbReference type="GO" id="GO:2000022">
    <property type="term" value="P:regulation of jasmonic acid mediated signaling pathway"/>
    <property type="evidence" value="ECO:0007669"/>
    <property type="project" value="UniProtKB-UniRule"/>
</dbReference>
<proteinExistence type="inferred from homology"/>
<dbReference type="PROSITE" id="PS51320">
    <property type="entry name" value="TIFY"/>
    <property type="match status" value="1"/>
</dbReference>
<dbReference type="GO" id="GO:0009611">
    <property type="term" value="P:response to wounding"/>
    <property type="evidence" value="ECO:0007669"/>
    <property type="project" value="UniProtKB-UniRule"/>
</dbReference>
<organism evidence="5 6">
    <name type="scientific">Ficus carica</name>
    <name type="common">Common fig</name>
    <dbReference type="NCBI Taxonomy" id="3494"/>
    <lineage>
        <taxon>Eukaryota</taxon>
        <taxon>Viridiplantae</taxon>
        <taxon>Streptophyta</taxon>
        <taxon>Embryophyta</taxon>
        <taxon>Tracheophyta</taxon>
        <taxon>Spermatophyta</taxon>
        <taxon>Magnoliopsida</taxon>
        <taxon>eudicotyledons</taxon>
        <taxon>Gunneridae</taxon>
        <taxon>Pentapetalae</taxon>
        <taxon>rosids</taxon>
        <taxon>fabids</taxon>
        <taxon>Rosales</taxon>
        <taxon>Moraceae</taxon>
        <taxon>Ficeae</taxon>
        <taxon>Ficus</taxon>
    </lineage>
</organism>
<evidence type="ECO:0000259" key="4">
    <source>
        <dbReference type="PROSITE" id="PS51320"/>
    </source>
</evidence>
<dbReference type="Pfam" id="PF06200">
    <property type="entry name" value="tify"/>
    <property type="match status" value="1"/>
</dbReference>
<sequence>MRRNCNLELRLLPAYLSPSDTNSDDRRTEKTTNESPETREDHPQPLTIFYNGQICVCDVTEFQARAIIWLASREKEERVKTPTAGSGQCSPSVQSSPYSPTAALSMKKSLQRFLQTRKHRAQAMSPYYR</sequence>
<dbReference type="InterPro" id="IPR018467">
    <property type="entry name" value="CCT_CS"/>
</dbReference>